<dbReference type="PANTHER" id="PTHR30461">
    <property type="entry name" value="DNA-INVERTASE FROM LAMBDOID PROPHAGE"/>
    <property type="match status" value="1"/>
</dbReference>
<dbReference type="Pfam" id="PF00239">
    <property type="entry name" value="Resolvase"/>
    <property type="match status" value="1"/>
</dbReference>
<name>A0A9X5BKD1_9FIRM</name>
<gene>
    <name evidence="3" type="ORF">D5281_24255</name>
</gene>
<evidence type="ECO:0000259" key="2">
    <source>
        <dbReference type="PROSITE" id="PS51737"/>
    </source>
</evidence>
<keyword evidence="1" id="KW-0175">Coiled coil</keyword>
<dbReference type="InterPro" id="IPR036162">
    <property type="entry name" value="Resolvase-like_N_sf"/>
</dbReference>
<dbReference type="Gene3D" id="3.40.50.1390">
    <property type="entry name" value="Resolvase, N-terminal catalytic domain"/>
    <property type="match status" value="1"/>
</dbReference>
<sequence length="541" mass="62916">LIEDVEQGKIGTVIVKDMSRVGRDYLQVGFYTEVMFREKGVHFIAISNGVDSEKRESAEFAPFLNIMNEWYVRDTSRKITTVLRARGMTGNAHTSNHCPYGYKKDTLDSTHWVIDEPAAEVVRRIFRLCIAGKGPYDIARILYDEKIERPSYYMGQRGLGTHCTTYDTENPYMWRGSTVATILSKPEYMGHTVNFRTYKESYKDKRAKKTPKEELVIFKNTQEPIVDEETWNMVQELRKTVRRHDVLGEANPLTGKMFCADCGAKMYNHRHRTARYRKDIYTKGKGRWIAPEDDYNCSNYNLGRQKYRQQCSSHGIQTKAVNALVLETIKETCNYAVANEGEFKGIICKLSSDRKADAGKTVRQRIKKNEKRYDEVNRLIKKLYEDNISGKLSDKRFDAMLNDYESELAELENSLKTDNAELEEINTDKENADLFMELAKKYTDFEELTPAMINEFVSKIVVHKAEGIGAGRTQEVEIFLNYIGKIEIPHEETELTGEEKAQQEKERIRLEKKRACNRRYMARKREEIRRQREKELAETAN</sequence>
<dbReference type="PANTHER" id="PTHR30461:SF23">
    <property type="entry name" value="DNA RECOMBINASE-RELATED"/>
    <property type="match status" value="1"/>
</dbReference>
<dbReference type="Proteomes" id="UP001154420">
    <property type="component" value="Unassembled WGS sequence"/>
</dbReference>
<dbReference type="Pfam" id="PF13408">
    <property type="entry name" value="Zn_ribbon_recom"/>
    <property type="match status" value="1"/>
</dbReference>
<dbReference type="Gene3D" id="3.90.1750.20">
    <property type="entry name" value="Putative Large Serine Recombinase, Chain B, Domain 2"/>
    <property type="match status" value="1"/>
</dbReference>
<reference evidence="3" key="1">
    <citation type="submission" date="2018-09" db="EMBL/GenBank/DDBJ databases">
        <title>Murine metabolic-syndrome-specific gut microbial biobank.</title>
        <authorList>
            <person name="Liu C."/>
        </authorList>
    </citation>
    <scope>NUCLEOTIDE SEQUENCE</scope>
    <source>
        <strain evidence="3">D42-62</strain>
    </source>
</reference>
<dbReference type="OrthoDB" id="9784557at2"/>
<dbReference type="EMBL" id="QZDT01000111">
    <property type="protein sequence ID" value="NBJ95540.1"/>
    <property type="molecule type" value="Genomic_DNA"/>
</dbReference>
<feature type="domain" description="Recombinase" evidence="2">
    <location>
        <begin position="99"/>
        <end position="244"/>
    </location>
</feature>
<dbReference type="InterPro" id="IPR011109">
    <property type="entry name" value="DNA_bind_recombinase_dom"/>
</dbReference>
<evidence type="ECO:0000256" key="1">
    <source>
        <dbReference type="SAM" id="Coils"/>
    </source>
</evidence>
<dbReference type="GO" id="GO:0003677">
    <property type="term" value="F:DNA binding"/>
    <property type="evidence" value="ECO:0007669"/>
    <property type="project" value="InterPro"/>
</dbReference>
<protein>
    <submittedName>
        <fullName evidence="3">DUF4368 domain-containing protein</fullName>
    </submittedName>
</protein>
<dbReference type="Pfam" id="PF07508">
    <property type="entry name" value="Recombinase"/>
    <property type="match status" value="1"/>
</dbReference>
<feature type="non-terminal residue" evidence="3">
    <location>
        <position position="1"/>
    </location>
</feature>
<keyword evidence="4" id="KW-1185">Reference proteome</keyword>
<evidence type="ECO:0000313" key="3">
    <source>
        <dbReference type="EMBL" id="NBJ95540.1"/>
    </source>
</evidence>
<accession>A0A9X5BKD1</accession>
<dbReference type="SUPFAM" id="SSF53041">
    <property type="entry name" value="Resolvase-like"/>
    <property type="match status" value="1"/>
</dbReference>
<dbReference type="PROSITE" id="PS51737">
    <property type="entry name" value="RECOMBINASE_DNA_BIND"/>
    <property type="match status" value="1"/>
</dbReference>
<dbReference type="RefSeq" id="WP_160562413.1">
    <property type="nucleotide sequence ID" value="NZ_QZDT01000111.1"/>
</dbReference>
<dbReference type="InterPro" id="IPR050639">
    <property type="entry name" value="SSR_resolvase"/>
</dbReference>
<evidence type="ECO:0000313" key="4">
    <source>
        <dbReference type="Proteomes" id="UP001154420"/>
    </source>
</evidence>
<comment type="caution">
    <text evidence="3">The sequence shown here is derived from an EMBL/GenBank/DDBJ whole genome shotgun (WGS) entry which is preliminary data.</text>
</comment>
<dbReference type="InterPro" id="IPR025827">
    <property type="entry name" value="Zn_ribbon_recom_dom"/>
</dbReference>
<feature type="coiled-coil region" evidence="1">
    <location>
        <begin position="366"/>
        <end position="428"/>
    </location>
</feature>
<dbReference type="GO" id="GO:0000150">
    <property type="term" value="F:DNA strand exchange activity"/>
    <property type="evidence" value="ECO:0007669"/>
    <property type="project" value="InterPro"/>
</dbReference>
<organism evidence="3 4">
    <name type="scientific">Parablautia muri</name>
    <dbReference type="NCBI Taxonomy" id="2320879"/>
    <lineage>
        <taxon>Bacteria</taxon>
        <taxon>Bacillati</taxon>
        <taxon>Bacillota</taxon>
        <taxon>Clostridia</taxon>
        <taxon>Lachnospirales</taxon>
        <taxon>Lachnospiraceae</taxon>
        <taxon>Parablautia</taxon>
    </lineage>
</organism>
<proteinExistence type="predicted"/>
<dbReference type="AlphaFoldDB" id="A0A9X5BKD1"/>
<dbReference type="InterPro" id="IPR006119">
    <property type="entry name" value="Resolv_N"/>
</dbReference>
<dbReference type="Pfam" id="PF14287">
    <property type="entry name" value="DUF4368"/>
    <property type="match status" value="1"/>
</dbReference>
<dbReference type="InterPro" id="IPR025378">
    <property type="entry name" value="DUF4368"/>
</dbReference>
<dbReference type="InterPro" id="IPR038109">
    <property type="entry name" value="DNA_bind_recomb_sf"/>
</dbReference>